<dbReference type="SUPFAM" id="SSF74653">
    <property type="entry name" value="TolA/TonB C-terminal domain"/>
    <property type="match status" value="2"/>
</dbReference>
<feature type="transmembrane region" description="Helical" evidence="1">
    <location>
        <begin position="229"/>
        <end position="251"/>
    </location>
</feature>
<name>A0ABW3AND6_9SPHI</name>
<evidence type="ECO:0000313" key="3">
    <source>
        <dbReference type="EMBL" id="MFD0792285.1"/>
    </source>
</evidence>
<evidence type="ECO:0000313" key="4">
    <source>
        <dbReference type="EMBL" id="MFD0792413.1"/>
    </source>
</evidence>
<reference evidence="3" key="3">
    <citation type="submission" date="2024-09" db="EMBL/GenBank/DDBJ databases">
        <authorList>
            <person name="Sun Q."/>
            <person name="Mori K."/>
        </authorList>
    </citation>
    <scope>NUCLEOTIDE SEQUENCE</scope>
    <source>
        <strain evidence="3">CCUG 61484</strain>
    </source>
</reference>
<evidence type="ECO:0000256" key="1">
    <source>
        <dbReference type="SAM" id="Phobius"/>
    </source>
</evidence>
<accession>A0ABW3AND6</accession>
<evidence type="ECO:0000259" key="2">
    <source>
        <dbReference type="PROSITE" id="PS52015"/>
    </source>
</evidence>
<dbReference type="Pfam" id="PF03544">
    <property type="entry name" value="TonB_C"/>
    <property type="match status" value="1"/>
</dbReference>
<reference evidence="5" key="2">
    <citation type="journal article" date="2019" name="Int. J. Syst. Evol. Microbiol.">
        <title>The Global Catalogue of Microorganisms (GCM) 10K type strain sequencing project: providing services to taxonomists for standard genome sequencing and annotation.</title>
        <authorList>
            <consortium name="The Broad Institute Genomics Platform"/>
            <consortium name="The Broad Institute Genome Sequencing Center for Infectious Disease"/>
            <person name="Wu L."/>
            <person name="Ma J."/>
        </authorList>
    </citation>
    <scope>NUCLEOTIDE SEQUENCE [LARGE SCALE GENOMIC DNA]</scope>
    <source>
        <strain evidence="5">CCUG 61484</strain>
    </source>
</reference>
<dbReference type="InterPro" id="IPR051045">
    <property type="entry name" value="TonB-dependent_transducer"/>
</dbReference>
<dbReference type="CDD" id="cd07341">
    <property type="entry name" value="M56_BlaR1_MecR1_like"/>
    <property type="match status" value="1"/>
</dbReference>
<keyword evidence="1" id="KW-0812">Transmembrane</keyword>
<organism evidence="3 5">
    <name type="scientific">Mucilaginibacter litoreus</name>
    <dbReference type="NCBI Taxonomy" id="1048221"/>
    <lineage>
        <taxon>Bacteria</taxon>
        <taxon>Pseudomonadati</taxon>
        <taxon>Bacteroidota</taxon>
        <taxon>Sphingobacteriia</taxon>
        <taxon>Sphingobacteriales</taxon>
        <taxon>Sphingobacteriaceae</taxon>
        <taxon>Mucilaginibacter</taxon>
    </lineage>
</organism>
<proteinExistence type="predicted"/>
<feature type="domain" description="TonB C-terminal" evidence="2">
    <location>
        <begin position="480"/>
        <end position="570"/>
    </location>
</feature>
<sequence>MSWLHYLIEANIYLGVFYLCYRLLLDNNTHYTLGRVYLISACILAFIIPLTQVSALKSAPAQSIQTVSVRTSYVPFTNIEQHTAKTAPSIQITLNDILAYIYAAGVLVAFIVFVIRLWRLYNLTKAGKSQETSEYQLVKLTESHTAFSFFNYLYIGTDLQQPHTIIAHEMVHIRQKHSVDILFLEILKVVNWFSPIVYMFQQSLKTVHEYIADEQTAALENDTLAYSSFLLSSAYGLPGASVTHSFFNNNLLKRRIIMLNQKRSGKLARLKYLAAVPLCVGMLGASTLVFSKDYGLIDLSPRKAMPVAAKADSAKYTLKLTDIAANISGISDKVVVDKEDGFKREYTVATLTKEQQTEAKQHGYLIEIVPRESLKADTTFATKPPAIIKNGNIIQERGYLIDDKTEYFTVTVTDNNGNEKTYNSTDATDAERKMLAEKYGYKFFNYDMKGYLKKVNAPASVQQKQRNLPPPPPPPTVVKSPFETFVDYLSATVKYPAEAVKSKRSGGTLLNFHVDEGGNVTNANVMGKAGLGLNEALLQSVKSFKGKIKSPAGDYKLGINFMMLGDNNVKFPPPVATKDENYIGVINIVGMTDAQQKGLKNIPPPPPPVVKKNAAVAPPTAAQISKRPPPPPPFDAAYKDLITYLKKHTRYPTVAFQNKVNGHVLLSLDINKDHKVTGVKVDKGFDPACDAEAARALSTYSQTINKAPGTYKLAVTFMLTNSDESQYYAPKPLTNDVINQKNFIGQATLIFSTN</sequence>
<dbReference type="Proteomes" id="UP001597010">
    <property type="component" value="Unassembled WGS sequence"/>
</dbReference>
<keyword evidence="1" id="KW-0472">Membrane</keyword>
<comment type="caution">
    <text evidence="3">The sequence shown here is derived from an EMBL/GenBank/DDBJ whole genome shotgun (WGS) entry which is preliminary data.</text>
</comment>
<reference evidence="3" key="1">
    <citation type="journal article" date="2014" name="Int. J. Syst. Evol. Microbiol.">
        <title>Complete genome of a new Firmicutes species belonging to the dominant human colonic microbiota ('Ruminococcus bicirculans') reveals two chromosomes and a selective capacity to utilize plant glucans.</title>
        <authorList>
            <consortium name="NISC Comparative Sequencing Program"/>
            <person name="Wegmann U."/>
            <person name="Louis P."/>
            <person name="Goesmann A."/>
            <person name="Henrissat B."/>
            <person name="Duncan S.H."/>
            <person name="Flint H.J."/>
        </authorList>
    </citation>
    <scope>NUCLEOTIDE SEQUENCE</scope>
    <source>
        <strain evidence="3">CCUG 61484</strain>
    </source>
</reference>
<dbReference type="InterPro" id="IPR008756">
    <property type="entry name" value="Peptidase_M56"/>
</dbReference>
<evidence type="ECO:0000313" key="5">
    <source>
        <dbReference type="Proteomes" id="UP001597010"/>
    </source>
</evidence>
<feature type="transmembrane region" description="Helical" evidence="1">
    <location>
        <begin position="97"/>
        <end position="118"/>
    </location>
</feature>
<feature type="domain" description="TonB C-terminal" evidence="2">
    <location>
        <begin position="636"/>
        <end position="730"/>
    </location>
</feature>
<dbReference type="PANTHER" id="PTHR33446">
    <property type="entry name" value="PROTEIN TONB-RELATED"/>
    <property type="match status" value="1"/>
</dbReference>
<feature type="transmembrane region" description="Helical" evidence="1">
    <location>
        <begin position="272"/>
        <end position="290"/>
    </location>
</feature>
<dbReference type="Pfam" id="PF05569">
    <property type="entry name" value="Peptidase_M56"/>
    <property type="match status" value="1"/>
</dbReference>
<dbReference type="EMBL" id="JBHTHZ010000001">
    <property type="protein sequence ID" value="MFD0792413.1"/>
    <property type="molecule type" value="Genomic_DNA"/>
</dbReference>
<protein>
    <submittedName>
        <fullName evidence="3">M56 family metallopeptidase</fullName>
    </submittedName>
</protein>
<dbReference type="PANTHER" id="PTHR33446:SF2">
    <property type="entry name" value="PROTEIN TONB"/>
    <property type="match status" value="1"/>
</dbReference>
<feature type="transmembrane region" description="Helical" evidence="1">
    <location>
        <begin position="6"/>
        <end position="24"/>
    </location>
</feature>
<keyword evidence="1" id="KW-1133">Transmembrane helix</keyword>
<dbReference type="RefSeq" id="WP_377110990.1">
    <property type="nucleotide sequence ID" value="NZ_JBHTHZ010000001.1"/>
</dbReference>
<feature type="transmembrane region" description="Helical" evidence="1">
    <location>
        <begin position="181"/>
        <end position="200"/>
    </location>
</feature>
<dbReference type="InterPro" id="IPR037682">
    <property type="entry name" value="TonB_C"/>
</dbReference>
<feature type="transmembrane region" description="Helical" evidence="1">
    <location>
        <begin position="36"/>
        <end position="55"/>
    </location>
</feature>
<gene>
    <name evidence="3" type="ORF">ACFQZX_01575</name>
    <name evidence="4" type="ORF">ACFQZX_02220</name>
</gene>
<keyword evidence="5" id="KW-1185">Reference proteome</keyword>
<dbReference type="PROSITE" id="PS52015">
    <property type="entry name" value="TONB_CTD"/>
    <property type="match status" value="2"/>
</dbReference>
<dbReference type="Gene3D" id="3.30.1150.10">
    <property type="match status" value="2"/>
</dbReference>
<dbReference type="EMBL" id="JBHTHZ010000001">
    <property type="protein sequence ID" value="MFD0792285.1"/>
    <property type="molecule type" value="Genomic_DNA"/>
</dbReference>